<dbReference type="EMBL" id="LSSL01001966">
    <property type="protein sequence ID" value="OLY82051.1"/>
    <property type="molecule type" value="Genomic_DNA"/>
</dbReference>
<name>A0A1R0GZN7_9FUNG</name>
<sequence length="364" mass="40680">MSLEELTKQLGESRVLLAQIAPEMRNSSSKHKNSGSGAYFDSRTGSSATIAAAAASASLLQKARAGIVEIIESKKIVRGGKVVILNSPTSADYSNPVLSAVYLVIRRTSNYFLLYEATKNVQLHTLESFFRLLQKEKLLRAIFKKMVVFPRIFSKDGGTTFIDFKGSIENVDRRIKIFKYAEKERRDSELLALEQMQKDAAPTNKRKASLTDALASFKLGPNSPFTTTTSQKKFDDKSCIIKTNGNWNHIPFDDLLVSGKTLITPFETTISPTTTTSKIKDHYYVGDAGHRSDSSIEGSPKPTSRRNRLKVGFSHIRRLSENIPEINGLRKINIFRHRKTVSTPEPPGDISTLSRSLDRNHNER</sequence>
<proteinExistence type="predicted"/>
<accession>A0A1R0GZN7</accession>
<dbReference type="EMBL" id="LSSL01001596">
    <property type="protein sequence ID" value="OLY82373.1"/>
    <property type="molecule type" value="Genomic_DNA"/>
</dbReference>
<gene>
    <name evidence="3" type="ORF">AYI68_g3503</name>
    <name evidence="2" type="ORF">AYI68_g3836</name>
</gene>
<reference evidence="3" key="2">
    <citation type="submission" date="2017-01" db="EMBL/GenBank/DDBJ databases">
        <authorList>
            <person name="Mah S.A."/>
            <person name="Swanson W.J."/>
            <person name="Moy G.W."/>
            <person name="Vacquier V.D."/>
        </authorList>
    </citation>
    <scope>NUCLEOTIDE SEQUENCE</scope>
    <source>
        <strain evidence="3">ALG-7-W6</strain>
    </source>
</reference>
<keyword evidence="4" id="KW-1185">Reference proteome</keyword>
<dbReference type="AlphaFoldDB" id="A0A1R0GZN7"/>
<evidence type="ECO:0000256" key="1">
    <source>
        <dbReference type="SAM" id="MobiDB-lite"/>
    </source>
</evidence>
<feature type="region of interest" description="Disordered" evidence="1">
    <location>
        <begin position="338"/>
        <end position="364"/>
    </location>
</feature>
<feature type="region of interest" description="Disordered" evidence="1">
    <location>
        <begin position="289"/>
        <end position="308"/>
    </location>
</feature>
<dbReference type="Proteomes" id="UP000187455">
    <property type="component" value="Unassembled WGS sequence"/>
</dbReference>
<organism evidence="3 4">
    <name type="scientific">Smittium mucronatum</name>
    <dbReference type="NCBI Taxonomy" id="133383"/>
    <lineage>
        <taxon>Eukaryota</taxon>
        <taxon>Fungi</taxon>
        <taxon>Fungi incertae sedis</taxon>
        <taxon>Zoopagomycota</taxon>
        <taxon>Kickxellomycotina</taxon>
        <taxon>Harpellomycetes</taxon>
        <taxon>Harpellales</taxon>
        <taxon>Legeriomycetaceae</taxon>
        <taxon>Smittium</taxon>
    </lineage>
</organism>
<evidence type="ECO:0000313" key="3">
    <source>
        <dbReference type="EMBL" id="OLY82373.1"/>
    </source>
</evidence>
<evidence type="ECO:0000313" key="2">
    <source>
        <dbReference type="EMBL" id="OLY82051.1"/>
    </source>
</evidence>
<evidence type="ECO:0000313" key="4">
    <source>
        <dbReference type="Proteomes" id="UP000187455"/>
    </source>
</evidence>
<dbReference type="OrthoDB" id="5563363at2759"/>
<protein>
    <submittedName>
        <fullName evidence="3">Uncharacterized protein</fullName>
    </submittedName>
</protein>
<comment type="caution">
    <text evidence="3">The sequence shown here is derived from an EMBL/GenBank/DDBJ whole genome shotgun (WGS) entry which is preliminary data.</text>
</comment>
<reference evidence="3 4" key="1">
    <citation type="journal article" date="2016" name="Mol. Biol. Evol.">
        <title>Genome-Wide Survey of Gut Fungi (Harpellales) Reveals the First Horizontally Transferred Ubiquitin Gene from a Mosquito Host.</title>
        <authorList>
            <person name="Wang Y."/>
            <person name="White M.M."/>
            <person name="Kvist S."/>
            <person name="Moncalvo J.M."/>
        </authorList>
    </citation>
    <scope>NUCLEOTIDE SEQUENCE [LARGE SCALE GENOMIC DNA]</scope>
    <source>
        <strain evidence="3 4">ALG-7-W6</strain>
    </source>
</reference>